<feature type="transmembrane region" description="Helical" evidence="1">
    <location>
        <begin position="9"/>
        <end position="29"/>
    </location>
</feature>
<evidence type="ECO:0000313" key="2">
    <source>
        <dbReference type="EMBL" id="UOF02030.1"/>
    </source>
</evidence>
<sequence length="188" mass="21586">MTSTKKAKLLFKGLLSLWIVYNIFTMFVMPNVGNYFGRSASRFIIPYANTVGLNATWNFFSPDPAHTMYIRYVARFYDQDGNEIKESIEGFFPEEKNKGIVNPAHKRDLYAMRFMVIDPKRLKILLGPWLCKQYPGASSVEMEHIIETVPSLDQVVTLKEQTLADLSQEVQYIREEVSCRGGADEVEL</sequence>
<dbReference type="Proteomes" id="UP000830116">
    <property type="component" value="Chromosome"/>
</dbReference>
<reference evidence="2" key="1">
    <citation type="submission" date="2022-03" db="EMBL/GenBank/DDBJ databases">
        <title>Genome Identification and Characterization of new species Bdellovibrio reynosense LBG001 sp. nov. from a Mexico soil sample.</title>
        <authorList>
            <person name="Camilli A."/>
            <person name="Ajao Y."/>
            <person name="Guo X."/>
        </authorList>
    </citation>
    <scope>NUCLEOTIDE SEQUENCE</scope>
    <source>
        <strain evidence="2">LBG001</strain>
    </source>
</reference>
<dbReference type="RefSeq" id="WP_243538648.1">
    <property type="nucleotide sequence ID" value="NZ_CP093442.1"/>
</dbReference>
<evidence type="ECO:0000256" key="1">
    <source>
        <dbReference type="SAM" id="Phobius"/>
    </source>
</evidence>
<keyword evidence="1" id="KW-0812">Transmembrane</keyword>
<gene>
    <name evidence="2" type="ORF">MNR06_03560</name>
</gene>
<name>A0ABY4CAQ8_9BACT</name>
<organism evidence="2 3">
    <name type="scientific">Bdellovibrio reynosensis</name>
    <dbReference type="NCBI Taxonomy" id="2835041"/>
    <lineage>
        <taxon>Bacteria</taxon>
        <taxon>Pseudomonadati</taxon>
        <taxon>Bdellovibrionota</taxon>
        <taxon>Bdellovibrionia</taxon>
        <taxon>Bdellovibrionales</taxon>
        <taxon>Pseudobdellovibrionaceae</taxon>
        <taxon>Bdellovibrio</taxon>
    </lineage>
</organism>
<keyword evidence="1" id="KW-1133">Transmembrane helix</keyword>
<protein>
    <submittedName>
        <fullName evidence="2">Uncharacterized protein</fullName>
    </submittedName>
</protein>
<dbReference type="EMBL" id="CP093442">
    <property type="protein sequence ID" value="UOF02030.1"/>
    <property type="molecule type" value="Genomic_DNA"/>
</dbReference>
<accession>A0ABY4CAQ8</accession>
<evidence type="ECO:0000313" key="3">
    <source>
        <dbReference type="Proteomes" id="UP000830116"/>
    </source>
</evidence>
<proteinExistence type="predicted"/>
<keyword evidence="1" id="KW-0472">Membrane</keyword>
<keyword evidence="3" id="KW-1185">Reference proteome</keyword>